<dbReference type="Proteomes" id="UP000290565">
    <property type="component" value="Unassembled WGS sequence"/>
</dbReference>
<dbReference type="InterPro" id="IPR001173">
    <property type="entry name" value="Glyco_trans_2-like"/>
</dbReference>
<name>A0A4Q0SPQ5_9BRAD</name>
<dbReference type="InterPro" id="IPR050834">
    <property type="entry name" value="Glycosyltransf_2"/>
</dbReference>
<dbReference type="SUPFAM" id="SSF53448">
    <property type="entry name" value="Nucleotide-diphospho-sugar transferases"/>
    <property type="match status" value="1"/>
</dbReference>
<gene>
    <name evidence="2" type="ORF">XH94_04245</name>
</gene>
<evidence type="ECO:0000313" key="3">
    <source>
        <dbReference type="Proteomes" id="UP000290565"/>
    </source>
</evidence>
<evidence type="ECO:0000313" key="2">
    <source>
        <dbReference type="EMBL" id="RXH41883.1"/>
    </source>
</evidence>
<dbReference type="PANTHER" id="PTHR43685">
    <property type="entry name" value="GLYCOSYLTRANSFERASE"/>
    <property type="match status" value="1"/>
</dbReference>
<dbReference type="PANTHER" id="PTHR43685:SF2">
    <property type="entry name" value="GLYCOSYLTRANSFERASE 2-LIKE DOMAIN-CONTAINING PROTEIN"/>
    <property type="match status" value="1"/>
</dbReference>
<dbReference type="InterPro" id="IPR029044">
    <property type="entry name" value="Nucleotide-diphossugar_trans"/>
</dbReference>
<evidence type="ECO:0000259" key="1">
    <source>
        <dbReference type="Pfam" id="PF00535"/>
    </source>
</evidence>
<protein>
    <recommendedName>
        <fullName evidence="1">Glycosyltransferase 2-like domain-containing protein</fullName>
    </recommendedName>
</protein>
<organism evidence="2 3">
    <name type="scientific">Bradyrhizobium zhanjiangense</name>
    <dbReference type="NCBI Taxonomy" id="1325107"/>
    <lineage>
        <taxon>Bacteria</taxon>
        <taxon>Pseudomonadati</taxon>
        <taxon>Pseudomonadota</taxon>
        <taxon>Alphaproteobacteria</taxon>
        <taxon>Hyphomicrobiales</taxon>
        <taxon>Nitrobacteraceae</taxon>
        <taxon>Bradyrhizobium</taxon>
    </lineage>
</organism>
<feature type="domain" description="Glycosyltransferase 2-like" evidence="1">
    <location>
        <begin position="4"/>
        <end position="121"/>
    </location>
</feature>
<dbReference type="Gene3D" id="3.90.550.10">
    <property type="entry name" value="Spore Coat Polysaccharide Biosynthesis Protein SpsA, Chain A"/>
    <property type="match status" value="1"/>
</dbReference>
<dbReference type="AlphaFoldDB" id="A0A4Q0SPQ5"/>
<dbReference type="EMBL" id="LBJM01000010">
    <property type="protein sequence ID" value="RXH41883.1"/>
    <property type="molecule type" value="Genomic_DNA"/>
</dbReference>
<comment type="caution">
    <text evidence="2">The sequence shown here is derived from an EMBL/GenBank/DDBJ whole genome shotgun (WGS) entry which is preliminary data.</text>
</comment>
<dbReference type="Pfam" id="PF00535">
    <property type="entry name" value="Glycos_transf_2"/>
    <property type="match status" value="1"/>
</dbReference>
<proteinExistence type="predicted"/>
<sequence length="271" mass="31025">MRGEDLRTTLQHTVAQDYGDKEIIVVDDSTPTSTILDVVREFPNVTYVRTPENLGLIGARNFGAALCTGEFLLNLDDDSWLEDRLALTEIVEFMRAHPRTGVAGLNIRVPNQNYVWPVDSKSKLLRNYTGCGNVYRRGIIAAVGDYITEFHRQGEEVERSLRIMDAGYEIRSAPSIRVFHAQSVINRHPARHIAFTAANYLRRELIRAPLWLLPFGCLRALRWAVRHRNEMDRRVYISEVFGRRVPLLPFVRRYRAPVSTSTYLSALALNN</sequence>
<accession>A0A4Q0SPQ5</accession>
<reference evidence="2 3" key="1">
    <citation type="submission" date="2015-04" db="EMBL/GenBank/DDBJ databases">
        <title>Comparative genomics of rhizobia nodulating Arachis hypogaea in China.</title>
        <authorList>
            <person name="Li Y."/>
        </authorList>
    </citation>
    <scope>NUCLEOTIDE SEQUENCE [LARGE SCALE GENOMIC DNA]</scope>
    <source>
        <strain evidence="2 3">CCBAU 51787</strain>
    </source>
</reference>